<dbReference type="AlphaFoldDB" id="A0A2V1D1G8"/>
<organism evidence="1 2">
    <name type="scientific">Periconia macrospinosa</name>
    <dbReference type="NCBI Taxonomy" id="97972"/>
    <lineage>
        <taxon>Eukaryota</taxon>
        <taxon>Fungi</taxon>
        <taxon>Dikarya</taxon>
        <taxon>Ascomycota</taxon>
        <taxon>Pezizomycotina</taxon>
        <taxon>Dothideomycetes</taxon>
        <taxon>Pleosporomycetidae</taxon>
        <taxon>Pleosporales</taxon>
        <taxon>Massarineae</taxon>
        <taxon>Periconiaceae</taxon>
        <taxon>Periconia</taxon>
    </lineage>
</organism>
<gene>
    <name evidence="1" type="ORF">DM02DRAFT_480409</name>
</gene>
<keyword evidence="2" id="KW-1185">Reference proteome</keyword>
<dbReference type="Proteomes" id="UP000244855">
    <property type="component" value="Unassembled WGS sequence"/>
</dbReference>
<reference evidence="1 2" key="1">
    <citation type="journal article" date="2018" name="Sci. Rep.">
        <title>Comparative genomics provides insights into the lifestyle and reveals functional heterogeneity of dark septate endophytic fungi.</title>
        <authorList>
            <person name="Knapp D.G."/>
            <person name="Nemeth J.B."/>
            <person name="Barry K."/>
            <person name="Hainaut M."/>
            <person name="Henrissat B."/>
            <person name="Johnson J."/>
            <person name="Kuo A."/>
            <person name="Lim J.H.P."/>
            <person name="Lipzen A."/>
            <person name="Nolan M."/>
            <person name="Ohm R.A."/>
            <person name="Tamas L."/>
            <person name="Grigoriev I.V."/>
            <person name="Spatafora J.W."/>
            <person name="Nagy L.G."/>
            <person name="Kovacs G.M."/>
        </authorList>
    </citation>
    <scope>NUCLEOTIDE SEQUENCE [LARGE SCALE GENOMIC DNA]</scope>
    <source>
        <strain evidence="1 2">DSE2036</strain>
    </source>
</reference>
<proteinExistence type="predicted"/>
<accession>A0A2V1D1G8</accession>
<sequence length="56" mass="5850">LEVVKKVNPDAHKASQGLGLWLGAEGIAGGPIDGKKVLYIEADAPVLPTQVEEVID</sequence>
<feature type="non-terminal residue" evidence="1">
    <location>
        <position position="56"/>
    </location>
</feature>
<name>A0A2V1D1G8_9PLEO</name>
<dbReference type="EMBL" id="KZ805858">
    <property type="protein sequence ID" value="PVH91469.1"/>
    <property type="molecule type" value="Genomic_DNA"/>
</dbReference>
<protein>
    <submittedName>
        <fullName evidence="1">Uncharacterized protein</fullName>
    </submittedName>
</protein>
<evidence type="ECO:0000313" key="1">
    <source>
        <dbReference type="EMBL" id="PVH91469.1"/>
    </source>
</evidence>
<evidence type="ECO:0000313" key="2">
    <source>
        <dbReference type="Proteomes" id="UP000244855"/>
    </source>
</evidence>
<feature type="non-terminal residue" evidence="1">
    <location>
        <position position="1"/>
    </location>
</feature>